<keyword evidence="6" id="KW-0963">Cytoplasm</keyword>
<keyword evidence="3 6" id="KW-0249">Electron transport</keyword>
<comment type="similarity">
    <text evidence="1 6">Belongs to the glutaredoxin family.</text>
</comment>
<dbReference type="GO" id="GO:0005737">
    <property type="term" value="C:cytoplasm"/>
    <property type="evidence" value="ECO:0007669"/>
    <property type="project" value="TreeGrafter"/>
</dbReference>
<keyword evidence="9" id="KW-1185">Reference proteome</keyword>
<dbReference type="PRINTS" id="PR00160">
    <property type="entry name" value="GLUTAREDOXIN"/>
</dbReference>
<dbReference type="PROSITE" id="PS51354">
    <property type="entry name" value="GLUTAREDOXIN_2"/>
    <property type="match status" value="1"/>
</dbReference>
<gene>
    <name evidence="8" type="primary">grxC</name>
    <name evidence="8" type="ORF">G3T16_10605</name>
</gene>
<keyword evidence="4" id="KW-1015">Disulfide bond</keyword>
<dbReference type="CDD" id="cd03418">
    <property type="entry name" value="GRX_GRXb_1_3_like"/>
    <property type="match status" value="1"/>
</dbReference>
<evidence type="ECO:0000256" key="4">
    <source>
        <dbReference type="ARBA" id="ARBA00023157"/>
    </source>
</evidence>
<feature type="domain" description="Glutaredoxin" evidence="7">
    <location>
        <begin position="5"/>
        <end position="64"/>
    </location>
</feature>
<dbReference type="InterPro" id="IPR011767">
    <property type="entry name" value="GLR_AS"/>
</dbReference>
<evidence type="ECO:0000313" key="8">
    <source>
        <dbReference type="EMBL" id="QIB65800.1"/>
    </source>
</evidence>
<dbReference type="GO" id="GO:0034599">
    <property type="term" value="P:cellular response to oxidative stress"/>
    <property type="evidence" value="ECO:0007669"/>
    <property type="project" value="TreeGrafter"/>
</dbReference>
<dbReference type="KEGG" id="kim:G3T16_10605"/>
<dbReference type="PROSITE" id="PS00195">
    <property type="entry name" value="GLUTAREDOXIN_1"/>
    <property type="match status" value="1"/>
</dbReference>
<dbReference type="Pfam" id="PF00462">
    <property type="entry name" value="Glutaredoxin"/>
    <property type="match status" value="1"/>
</dbReference>
<dbReference type="GO" id="GO:0045454">
    <property type="term" value="P:cell redox homeostasis"/>
    <property type="evidence" value="ECO:0007669"/>
    <property type="project" value="InterPro"/>
</dbReference>
<evidence type="ECO:0000256" key="5">
    <source>
        <dbReference type="ARBA" id="ARBA00023284"/>
    </source>
</evidence>
<evidence type="ECO:0000256" key="3">
    <source>
        <dbReference type="ARBA" id="ARBA00022982"/>
    </source>
</evidence>
<evidence type="ECO:0000256" key="2">
    <source>
        <dbReference type="ARBA" id="ARBA00022448"/>
    </source>
</evidence>
<evidence type="ECO:0000256" key="6">
    <source>
        <dbReference type="RuleBase" id="RU364065"/>
    </source>
</evidence>
<evidence type="ECO:0000259" key="7">
    <source>
        <dbReference type="Pfam" id="PF00462"/>
    </source>
</evidence>
<keyword evidence="2 6" id="KW-0813">Transport</keyword>
<dbReference type="InterPro" id="IPR002109">
    <property type="entry name" value="Glutaredoxin"/>
</dbReference>
<dbReference type="SUPFAM" id="SSF52833">
    <property type="entry name" value="Thioredoxin-like"/>
    <property type="match status" value="1"/>
</dbReference>
<dbReference type="AlphaFoldDB" id="A0A6C0U118"/>
<dbReference type="FunFam" id="3.40.30.10:FF:000018">
    <property type="entry name" value="Glutaredoxin"/>
    <property type="match status" value="1"/>
</dbReference>
<organism evidence="8 9">
    <name type="scientific">Kineobactrum salinum</name>
    <dbReference type="NCBI Taxonomy" id="2708301"/>
    <lineage>
        <taxon>Bacteria</taxon>
        <taxon>Pseudomonadati</taxon>
        <taxon>Pseudomonadota</taxon>
        <taxon>Gammaproteobacteria</taxon>
        <taxon>Cellvibrionales</taxon>
        <taxon>Halieaceae</taxon>
        <taxon>Kineobactrum</taxon>
    </lineage>
</organism>
<dbReference type="GO" id="GO:0015038">
    <property type="term" value="F:glutathione disulfide oxidoreductase activity"/>
    <property type="evidence" value="ECO:0007669"/>
    <property type="project" value="UniProtKB-UniRule"/>
</dbReference>
<dbReference type="PANTHER" id="PTHR45694:SF18">
    <property type="entry name" value="GLUTAREDOXIN-1-RELATED"/>
    <property type="match status" value="1"/>
</dbReference>
<dbReference type="InterPro" id="IPR014025">
    <property type="entry name" value="Glutaredoxin_subgr"/>
</dbReference>
<proteinExistence type="inferred from homology"/>
<dbReference type="PANTHER" id="PTHR45694">
    <property type="entry name" value="GLUTAREDOXIN 2"/>
    <property type="match status" value="1"/>
</dbReference>
<reference evidence="8 9" key="1">
    <citation type="submission" date="2020-02" db="EMBL/GenBank/DDBJ databases">
        <title>Genome sequencing for Kineobactrum sp. M2.</title>
        <authorList>
            <person name="Park S.-J."/>
        </authorList>
    </citation>
    <scope>NUCLEOTIDE SEQUENCE [LARGE SCALE GENOMIC DNA]</scope>
    <source>
        <strain evidence="8 9">M2</strain>
    </source>
</reference>
<dbReference type="Gene3D" id="3.40.30.10">
    <property type="entry name" value="Glutaredoxin"/>
    <property type="match status" value="1"/>
</dbReference>
<dbReference type="EMBL" id="CP048711">
    <property type="protein sequence ID" value="QIB65800.1"/>
    <property type="molecule type" value="Genomic_DNA"/>
</dbReference>
<accession>A0A6C0U118</accession>
<dbReference type="InterPro" id="IPR036249">
    <property type="entry name" value="Thioredoxin-like_sf"/>
</dbReference>
<protein>
    <recommendedName>
        <fullName evidence="6">Glutaredoxin</fullName>
    </recommendedName>
</protein>
<dbReference type="Proteomes" id="UP000477680">
    <property type="component" value="Chromosome"/>
</dbReference>
<dbReference type="RefSeq" id="WP_163495233.1">
    <property type="nucleotide sequence ID" value="NZ_CP048711.1"/>
</dbReference>
<evidence type="ECO:0000256" key="1">
    <source>
        <dbReference type="ARBA" id="ARBA00007787"/>
    </source>
</evidence>
<dbReference type="InterPro" id="IPR011900">
    <property type="entry name" value="GRX_bact"/>
</dbReference>
<evidence type="ECO:0000313" key="9">
    <source>
        <dbReference type="Proteomes" id="UP000477680"/>
    </source>
</evidence>
<name>A0A6C0U118_9GAMM</name>
<comment type="function">
    <text evidence="6">Has a glutathione-disulfide oxidoreductase activity in the presence of NADPH and glutathione reductase. Reduces low molecular weight disulfides and proteins.</text>
</comment>
<keyword evidence="5 6" id="KW-0676">Redox-active center</keyword>
<dbReference type="NCBIfam" id="TIGR02181">
    <property type="entry name" value="GRX_bact"/>
    <property type="match status" value="1"/>
</dbReference>
<sequence length="87" mass="9924">MSAQVTLYTTRFCPYCVNAKRLLQHKGVDYREIPVDGDVDRRAEMAARSGRRTVPQIWIDDRHIGGFDELAALDRQGRLDPLLKLAP</sequence>